<dbReference type="FunFam" id="3.30.160.60:FF:000690">
    <property type="entry name" value="Zinc finger protein 354C"/>
    <property type="match status" value="1"/>
</dbReference>
<dbReference type="FunFam" id="3.30.160.60:FF:000100">
    <property type="entry name" value="Zinc finger 45-like"/>
    <property type="match status" value="1"/>
</dbReference>
<evidence type="ECO:0000256" key="8">
    <source>
        <dbReference type="ARBA" id="ARBA00023015"/>
    </source>
</evidence>
<dbReference type="PROSITE" id="PS50157">
    <property type="entry name" value="ZINC_FINGER_C2H2_2"/>
    <property type="match status" value="8"/>
</dbReference>
<sequence>MNKQGEKGHTCPHCPYVCLDESSLNIHLSSVHKPVAQNLEKVAAPPIKQLIPLSSDNVQGKWRSDVISMKSYKCSECGKTFRHRSVLELHMRIHSKDKPYQCKVCSKGFRFSSYLQQHLIIHTGQKPYKCPDCGKDFAFLQNMKTHQKLHQEKPFRCTSCRKGYSDETQLQQHMLSHTGDKPHKPHRCEECHKTFSWFSSLLVHQKIHARKRPGFSQYNSFPMGARMRGRGSRGRRGGRLTWGWSRPLEGSASKSLLHDLEHLKKKAFQCESCGRNYSRASALDAHRRCHEEKLVKSRNRNSGESLHHEESIVEAKPQKSQAEDAPEKLFKCTCGKAFAALYRLKAHQRFMKEKTKQNQESEFNCSECKKSFNGHIALFNHQRWHKAFECKDCGLKFSRASALHSHQLHHTDVFGETEKEAQMRSSL</sequence>
<dbReference type="Proteomes" id="UP000694558">
    <property type="component" value="Chromosome 1"/>
</dbReference>
<evidence type="ECO:0000256" key="11">
    <source>
        <dbReference type="ARBA" id="ARBA00023242"/>
    </source>
</evidence>
<dbReference type="GeneTree" id="ENSGT01030000234576"/>
<gene>
    <name evidence="15" type="primary">si:ch211-261d7.3</name>
</gene>
<evidence type="ECO:0000259" key="14">
    <source>
        <dbReference type="PROSITE" id="PS50157"/>
    </source>
</evidence>
<dbReference type="Pfam" id="PF00096">
    <property type="entry name" value="zf-C2H2"/>
    <property type="match status" value="6"/>
</dbReference>
<dbReference type="FunFam" id="3.30.160.60:FF:002288">
    <property type="entry name" value="Zinc finger protein 700"/>
    <property type="match status" value="1"/>
</dbReference>
<dbReference type="PANTHER" id="PTHR24393">
    <property type="entry name" value="ZINC FINGER PROTEIN"/>
    <property type="match status" value="1"/>
</dbReference>
<dbReference type="GO" id="GO:0005634">
    <property type="term" value="C:nucleus"/>
    <property type="evidence" value="ECO:0007669"/>
    <property type="project" value="UniProtKB-SubCell"/>
</dbReference>
<evidence type="ECO:0000256" key="6">
    <source>
        <dbReference type="ARBA" id="ARBA00022771"/>
    </source>
</evidence>
<feature type="domain" description="C2H2-type" evidence="14">
    <location>
        <begin position="100"/>
        <end position="127"/>
    </location>
</feature>
<dbReference type="PROSITE" id="PS00028">
    <property type="entry name" value="ZINC_FINGER_C2H2_1"/>
    <property type="match status" value="8"/>
</dbReference>
<dbReference type="AlphaFoldDB" id="A0A8D3CTU8"/>
<dbReference type="FunFam" id="3.30.160.60:FF:001228">
    <property type="entry name" value="Zinc finger protein 236"/>
    <property type="match status" value="1"/>
</dbReference>
<dbReference type="Gene3D" id="3.30.160.60">
    <property type="entry name" value="Classic Zinc Finger"/>
    <property type="match status" value="8"/>
</dbReference>
<reference evidence="15" key="2">
    <citation type="submission" date="2025-08" db="UniProtKB">
        <authorList>
            <consortium name="Ensembl"/>
        </authorList>
    </citation>
    <scope>IDENTIFICATION</scope>
</reference>
<feature type="domain" description="C2H2-type" evidence="14">
    <location>
        <begin position="363"/>
        <end position="385"/>
    </location>
</feature>
<dbReference type="SUPFAM" id="SSF57667">
    <property type="entry name" value="beta-beta-alpha zinc fingers"/>
    <property type="match status" value="6"/>
</dbReference>
<keyword evidence="9" id="KW-0238">DNA-binding</keyword>
<dbReference type="PANTHER" id="PTHR24393:SF151">
    <property type="entry name" value="C2H2-TYPE DOMAIN-CONTAINING PROTEIN"/>
    <property type="match status" value="1"/>
</dbReference>
<dbReference type="Pfam" id="PF13894">
    <property type="entry name" value="zf-C2H2_4"/>
    <property type="match status" value="1"/>
</dbReference>
<evidence type="ECO:0000256" key="5">
    <source>
        <dbReference type="ARBA" id="ARBA00022737"/>
    </source>
</evidence>
<feature type="domain" description="C2H2-type" evidence="14">
    <location>
        <begin position="128"/>
        <end position="155"/>
    </location>
</feature>
<protein>
    <submittedName>
        <fullName evidence="15">Zgc:66448</fullName>
    </submittedName>
</protein>
<evidence type="ECO:0000256" key="7">
    <source>
        <dbReference type="ARBA" id="ARBA00022833"/>
    </source>
</evidence>
<name>A0A8D3CTU8_SCOMX</name>
<keyword evidence="8" id="KW-0805">Transcription regulation</keyword>
<dbReference type="GO" id="GO:0008270">
    <property type="term" value="F:zinc ion binding"/>
    <property type="evidence" value="ECO:0007669"/>
    <property type="project" value="UniProtKB-KW"/>
</dbReference>
<dbReference type="InterPro" id="IPR036236">
    <property type="entry name" value="Znf_C2H2_sf"/>
</dbReference>
<keyword evidence="11" id="KW-0539">Nucleus</keyword>
<feature type="domain" description="C2H2-type" evidence="14">
    <location>
        <begin position="72"/>
        <end position="99"/>
    </location>
</feature>
<keyword evidence="5" id="KW-0677">Repeat</keyword>
<dbReference type="GO" id="GO:0000978">
    <property type="term" value="F:RNA polymerase II cis-regulatory region sequence-specific DNA binding"/>
    <property type="evidence" value="ECO:0007669"/>
    <property type="project" value="TreeGrafter"/>
</dbReference>
<accession>A0A8D3CTU8</accession>
<proteinExistence type="inferred from homology"/>
<evidence type="ECO:0000256" key="3">
    <source>
        <dbReference type="ARBA" id="ARBA00006991"/>
    </source>
</evidence>
<feature type="region of interest" description="Disordered" evidence="13">
    <location>
        <begin position="294"/>
        <end position="322"/>
    </location>
</feature>
<feature type="compositionally biased region" description="Basic and acidic residues" evidence="13">
    <location>
        <begin position="305"/>
        <end position="322"/>
    </location>
</feature>
<keyword evidence="4" id="KW-0479">Metal-binding</keyword>
<dbReference type="SMART" id="SM00355">
    <property type="entry name" value="ZnF_C2H2"/>
    <property type="match status" value="9"/>
</dbReference>
<dbReference type="GO" id="GO:0001228">
    <property type="term" value="F:DNA-binding transcription activator activity, RNA polymerase II-specific"/>
    <property type="evidence" value="ECO:0007669"/>
    <property type="project" value="TreeGrafter"/>
</dbReference>
<keyword evidence="6 12" id="KW-0863">Zinc-finger</keyword>
<dbReference type="FunFam" id="3.30.160.60:FF:001498">
    <property type="entry name" value="Zinc finger protein 404"/>
    <property type="match status" value="1"/>
</dbReference>
<evidence type="ECO:0000313" key="16">
    <source>
        <dbReference type="Proteomes" id="UP000694558"/>
    </source>
</evidence>
<keyword evidence="7" id="KW-0862">Zinc</keyword>
<comment type="function">
    <text evidence="1">May be involved in transcriptional regulation.</text>
</comment>
<evidence type="ECO:0000256" key="12">
    <source>
        <dbReference type="PROSITE-ProRule" id="PRU00042"/>
    </source>
</evidence>
<evidence type="ECO:0000256" key="2">
    <source>
        <dbReference type="ARBA" id="ARBA00004123"/>
    </source>
</evidence>
<evidence type="ECO:0000256" key="13">
    <source>
        <dbReference type="SAM" id="MobiDB-lite"/>
    </source>
</evidence>
<dbReference type="Ensembl" id="ENSSMAT00000063417.1">
    <property type="protein sequence ID" value="ENSSMAP00000050706.1"/>
    <property type="gene ID" value="ENSSMAG00000033776.1"/>
</dbReference>
<feature type="domain" description="C2H2-type" evidence="14">
    <location>
        <begin position="268"/>
        <end position="290"/>
    </location>
</feature>
<feature type="domain" description="C2H2-type" evidence="14">
    <location>
        <begin position="186"/>
        <end position="213"/>
    </location>
</feature>
<evidence type="ECO:0000256" key="1">
    <source>
        <dbReference type="ARBA" id="ARBA00003767"/>
    </source>
</evidence>
<evidence type="ECO:0000256" key="10">
    <source>
        <dbReference type="ARBA" id="ARBA00023163"/>
    </source>
</evidence>
<evidence type="ECO:0000256" key="9">
    <source>
        <dbReference type="ARBA" id="ARBA00023125"/>
    </source>
</evidence>
<feature type="domain" description="C2H2-type" evidence="14">
    <location>
        <begin position="388"/>
        <end position="411"/>
    </location>
</feature>
<reference evidence="15" key="1">
    <citation type="submission" date="2023-05" db="EMBL/GenBank/DDBJ databases">
        <title>High-quality long-read genome of Scophthalmus maximus.</title>
        <authorList>
            <person name="Lien S."/>
            <person name="Martinez P."/>
        </authorList>
    </citation>
    <scope>NUCLEOTIDE SEQUENCE [LARGE SCALE GENOMIC DNA]</scope>
</reference>
<organism evidence="15 16">
    <name type="scientific">Scophthalmus maximus</name>
    <name type="common">Turbot</name>
    <name type="synonym">Psetta maxima</name>
    <dbReference type="NCBI Taxonomy" id="52904"/>
    <lineage>
        <taxon>Eukaryota</taxon>
        <taxon>Metazoa</taxon>
        <taxon>Chordata</taxon>
        <taxon>Craniata</taxon>
        <taxon>Vertebrata</taxon>
        <taxon>Euteleostomi</taxon>
        <taxon>Actinopterygii</taxon>
        <taxon>Neopterygii</taxon>
        <taxon>Teleostei</taxon>
        <taxon>Neoteleostei</taxon>
        <taxon>Acanthomorphata</taxon>
        <taxon>Carangaria</taxon>
        <taxon>Pleuronectiformes</taxon>
        <taxon>Pleuronectoidei</taxon>
        <taxon>Scophthalmidae</taxon>
        <taxon>Scophthalmus</taxon>
    </lineage>
</organism>
<evidence type="ECO:0000313" key="15">
    <source>
        <dbReference type="Ensembl" id="ENSSMAP00000050706.1"/>
    </source>
</evidence>
<comment type="similarity">
    <text evidence="3">Belongs to the krueppel C2H2-type zinc-finger protein family.</text>
</comment>
<evidence type="ECO:0000256" key="4">
    <source>
        <dbReference type="ARBA" id="ARBA00022723"/>
    </source>
</evidence>
<dbReference type="InterPro" id="IPR013087">
    <property type="entry name" value="Znf_C2H2_type"/>
</dbReference>
<keyword evidence="10" id="KW-0804">Transcription</keyword>
<feature type="domain" description="C2H2-type" evidence="14">
    <location>
        <begin position="155"/>
        <end position="182"/>
    </location>
</feature>
<comment type="subcellular location">
    <subcellularLocation>
        <location evidence="2">Nucleus</location>
    </subcellularLocation>
</comment>